<organism evidence="3 4">
    <name type="scientific">Pseudokineococcus basanitobsidens</name>
    <dbReference type="NCBI Taxonomy" id="1926649"/>
    <lineage>
        <taxon>Bacteria</taxon>
        <taxon>Bacillati</taxon>
        <taxon>Actinomycetota</taxon>
        <taxon>Actinomycetes</taxon>
        <taxon>Kineosporiales</taxon>
        <taxon>Kineosporiaceae</taxon>
        <taxon>Pseudokineococcus</taxon>
    </lineage>
</organism>
<feature type="compositionally biased region" description="Pro residues" evidence="1">
    <location>
        <begin position="201"/>
        <end position="225"/>
    </location>
</feature>
<evidence type="ECO:0000313" key="4">
    <source>
        <dbReference type="Proteomes" id="UP001387100"/>
    </source>
</evidence>
<evidence type="ECO:0000313" key="3">
    <source>
        <dbReference type="EMBL" id="MEJ5946085.1"/>
    </source>
</evidence>
<feature type="compositionally biased region" description="Gly residues" evidence="1">
    <location>
        <begin position="248"/>
        <end position="263"/>
    </location>
</feature>
<dbReference type="Proteomes" id="UP001387100">
    <property type="component" value="Unassembled WGS sequence"/>
</dbReference>
<feature type="compositionally biased region" description="Low complexity" evidence="1">
    <location>
        <begin position="292"/>
        <end position="314"/>
    </location>
</feature>
<reference evidence="3 4" key="1">
    <citation type="journal article" date="2017" name="Int. J. Syst. Evol. Microbiol.">
        <title>Pseudokineococcus basanitobsidens sp. nov., isolated from volcanic rock.</title>
        <authorList>
            <person name="Lee D.W."/>
            <person name="Park M.Y."/>
            <person name="Kim J.J."/>
            <person name="Kim B.S."/>
        </authorList>
    </citation>
    <scope>NUCLEOTIDE SEQUENCE [LARGE SCALE GENOMIC DNA]</scope>
    <source>
        <strain evidence="3 4">DSM 103726</strain>
    </source>
</reference>
<accession>A0ABU8RM00</accession>
<feature type="region of interest" description="Disordered" evidence="1">
    <location>
        <begin position="192"/>
        <end position="314"/>
    </location>
</feature>
<comment type="caution">
    <text evidence="3">The sequence shown here is derived from an EMBL/GenBank/DDBJ whole genome shotgun (WGS) entry which is preliminary data.</text>
</comment>
<protein>
    <submittedName>
        <fullName evidence="3">Uncharacterized protein</fullName>
    </submittedName>
</protein>
<keyword evidence="2" id="KW-0732">Signal</keyword>
<feature type="signal peptide" evidence="2">
    <location>
        <begin position="1"/>
        <end position="27"/>
    </location>
</feature>
<evidence type="ECO:0000256" key="2">
    <source>
        <dbReference type="SAM" id="SignalP"/>
    </source>
</evidence>
<dbReference type="RefSeq" id="WP_339575469.1">
    <property type="nucleotide sequence ID" value="NZ_JBBIAA010000016.1"/>
</dbReference>
<dbReference type="EMBL" id="JBBIAA010000016">
    <property type="protein sequence ID" value="MEJ5946085.1"/>
    <property type="molecule type" value="Genomic_DNA"/>
</dbReference>
<feature type="compositionally biased region" description="Low complexity" evidence="1">
    <location>
        <begin position="264"/>
        <end position="285"/>
    </location>
</feature>
<sequence>MRRRLPPPVAALGLALVGALGAVPAAAAPVAAASAAAESAAGPEREVVDVLRVRSTVDTTQLGRLSPGTQVHWRVDVDLEGAPLGAVVLQVAASGRMVAHPQGLRLVLLSCDEAWTGVDPRVHPVAASTAACGAGRTRVLSEPLADVDPTLLLPYRSISPTTGAHLLLCLRLPEDAPDELQGTRAHFGLGITATGDELDPVPGPTPTPAPTPGPTPDPTPGPVPDPGATTPVPDPDLDGTAPDPSTPGGPGGPGSPGGPGGPGTAAPPGGATPATPGGTAAVGDPLPSGTGPVVVPAASPLAPTGPGAPAPAGAGLPGRLARTGLEVLPLLGLAGGAVLAGLTLRTAPGALAAARRRRCPR</sequence>
<name>A0ABU8RM00_9ACTN</name>
<feature type="chain" id="PRO_5045294217" evidence="2">
    <location>
        <begin position="28"/>
        <end position="361"/>
    </location>
</feature>
<gene>
    <name evidence="3" type="ORF">WDZ17_12360</name>
</gene>
<keyword evidence="4" id="KW-1185">Reference proteome</keyword>
<evidence type="ECO:0000256" key="1">
    <source>
        <dbReference type="SAM" id="MobiDB-lite"/>
    </source>
</evidence>
<proteinExistence type="predicted"/>